<accession>A0A2P5VY16</accession>
<feature type="compositionally biased region" description="Low complexity" evidence="1">
    <location>
        <begin position="48"/>
        <end position="57"/>
    </location>
</feature>
<dbReference type="AlphaFoldDB" id="A0A2P5VY16"/>
<dbReference type="Proteomes" id="UP000239757">
    <property type="component" value="Unassembled WGS sequence"/>
</dbReference>
<sequence>MENMNMALVSSSSSPPKLNLLPYNNTLKTPTKIFTFPSSKITPRRSRISSSTHSTPPRSLPQIVFRKSIDERFASISSSSNQQTSSVGVNPYPTVPPPSSQM</sequence>
<feature type="region of interest" description="Disordered" evidence="1">
    <location>
        <begin position="1"/>
        <end position="24"/>
    </location>
</feature>
<gene>
    <name evidence="2" type="ORF">GOBAR_AA36971</name>
</gene>
<dbReference type="PANTHER" id="PTHR47296">
    <property type="entry name" value="PROTEIN TIC 40, CHLOROPLASTIC"/>
    <property type="match status" value="1"/>
</dbReference>
<feature type="compositionally biased region" description="Low complexity" evidence="1">
    <location>
        <begin position="75"/>
        <end position="86"/>
    </location>
</feature>
<name>A0A2P5VY16_GOSBA</name>
<dbReference type="GO" id="GO:0009535">
    <property type="term" value="C:chloroplast thylakoid membrane"/>
    <property type="evidence" value="ECO:0007669"/>
    <property type="project" value="TreeGrafter"/>
</dbReference>
<organism evidence="2 3">
    <name type="scientific">Gossypium barbadense</name>
    <name type="common">Sea Island cotton</name>
    <name type="synonym">Hibiscus barbadensis</name>
    <dbReference type="NCBI Taxonomy" id="3634"/>
    <lineage>
        <taxon>Eukaryota</taxon>
        <taxon>Viridiplantae</taxon>
        <taxon>Streptophyta</taxon>
        <taxon>Embryophyta</taxon>
        <taxon>Tracheophyta</taxon>
        <taxon>Spermatophyta</taxon>
        <taxon>Magnoliopsida</taxon>
        <taxon>eudicotyledons</taxon>
        <taxon>Gunneridae</taxon>
        <taxon>Pentapetalae</taxon>
        <taxon>rosids</taxon>
        <taxon>malvids</taxon>
        <taxon>Malvales</taxon>
        <taxon>Malvaceae</taxon>
        <taxon>Malvoideae</taxon>
        <taxon>Gossypium</taxon>
    </lineage>
</organism>
<dbReference type="GO" id="GO:0045037">
    <property type="term" value="P:protein import into chloroplast stroma"/>
    <property type="evidence" value="ECO:0007669"/>
    <property type="project" value="TreeGrafter"/>
</dbReference>
<protein>
    <submittedName>
        <fullName evidence="2">Uncharacterized protein</fullName>
    </submittedName>
</protein>
<feature type="region of interest" description="Disordered" evidence="1">
    <location>
        <begin position="37"/>
        <end position="61"/>
    </location>
</feature>
<proteinExistence type="predicted"/>
<dbReference type="GO" id="GO:0009706">
    <property type="term" value="C:chloroplast inner membrane"/>
    <property type="evidence" value="ECO:0007669"/>
    <property type="project" value="TreeGrafter"/>
</dbReference>
<evidence type="ECO:0000256" key="1">
    <source>
        <dbReference type="SAM" id="MobiDB-lite"/>
    </source>
</evidence>
<evidence type="ECO:0000313" key="2">
    <source>
        <dbReference type="EMBL" id="PPR83738.1"/>
    </source>
</evidence>
<feature type="compositionally biased region" description="Low complexity" evidence="1">
    <location>
        <begin position="10"/>
        <end position="24"/>
    </location>
</feature>
<feature type="region of interest" description="Disordered" evidence="1">
    <location>
        <begin position="74"/>
        <end position="102"/>
    </location>
</feature>
<dbReference type="PANTHER" id="PTHR47296:SF1">
    <property type="entry name" value="PROTEIN TIC 40, CHLOROPLASTIC"/>
    <property type="match status" value="1"/>
</dbReference>
<reference evidence="2 3" key="1">
    <citation type="submission" date="2015-01" db="EMBL/GenBank/DDBJ databases">
        <title>Genome of allotetraploid Gossypium barbadense reveals genomic plasticity and fiber elongation in cotton evolution.</title>
        <authorList>
            <person name="Chen X."/>
            <person name="Liu X."/>
            <person name="Zhao B."/>
            <person name="Zheng H."/>
            <person name="Hu Y."/>
            <person name="Lu G."/>
            <person name="Yang C."/>
            <person name="Chen J."/>
            <person name="Shan C."/>
            <person name="Zhang L."/>
            <person name="Zhou Y."/>
            <person name="Wang L."/>
            <person name="Guo W."/>
            <person name="Bai Y."/>
            <person name="Ruan J."/>
            <person name="Shangguan X."/>
            <person name="Mao Y."/>
            <person name="Jiang J."/>
            <person name="Zhu Y."/>
            <person name="Lei J."/>
            <person name="Kang H."/>
            <person name="Chen S."/>
            <person name="He X."/>
            <person name="Wang R."/>
            <person name="Wang Y."/>
            <person name="Chen J."/>
            <person name="Wang L."/>
            <person name="Yu S."/>
            <person name="Wang B."/>
            <person name="Wei J."/>
            <person name="Song S."/>
            <person name="Lu X."/>
            <person name="Gao Z."/>
            <person name="Gu W."/>
            <person name="Deng X."/>
            <person name="Ma D."/>
            <person name="Wang S."/>
            <person name="Liang W."/>
            <person name="Fang L."/>
            <person name="Cai C."/>
            <person name="Zhu X."/>
            <person name="Zhou B."/>
            <person name="Zhang Y."/>
            <person name="Chen Z."/>
            <person name="Xu S."/>
            <person name="Zhu R."/>
            <person name="Wang S."/>
            <person name="Zhang T."/>
            <person name="Zhao G."/>
        </authorList>
    </citation>
    <scope>NUCLEOTIDE SEQUENCE [LARGE SCALE GENOMIC DNA]</scope>
    <source>
        <strain evidence="3">cv. Xinhai21</strain>
        <tissue evidence="2">Leaf</tissue>
    </source>
</reference>
<dbReference type="GO" id="GO:0009658">
    <property type="term" value="P:chloroplast organization"/>
    <property type="evidence" value="ECO:0007669"/>
    <property type="project" value="TreeGrafter"/>
</dbReference>
<dbReference type="EMBL" id="KZ670199">
    <property type="protein sequence ID" value="PPR83738.1"/>
    <property type="molecule type" value="Genomic_DNA"/>
</dbReference>
<dbReference type="OrthoDB" id="533763at2759"/>
<feature type="compositionally biased region" description="Pro residues" evidence="1">
    <location>
        <begin position="93"/>
        <end position="102"/>
    </location>
</feature>
<evidence type="ECO:0000313" key="3">
    <source>
        <dbReference type="Proteomes" id="UP000239757"/>
    </source>
</evidence>